<organism evidence="1 2">
    <name type="scientific">Afipia massiliensis</name>
    <dbReference type="NCBI Taxonomy" id="211460"/>
    <lineage>
        <taxon>Bacteria</taxon>
        <taxon>Pseudomonadati</taxon>
        <taxon>Pseudomonadota</taxon>
        <taxon>Alphaproteobacteria</taxon>
        <taxon>Hyphomicrobiales</taxon>
        <taxon>Nitrobacteraceae</taxon>
        <taxon>Afipia</taxon>
    </lineage>
</organism>
<reference evidence="1 2" key="1">
    <citation type="submission" date="2020-08" db="EMBL/GenBank/DDBJ databases">
        <title>Genomic Encyclopedia of Type Strains, Phase IV (KMG-IV): sequencing the most valuable type-strain genomes for metagenomic binning, comparative biology and taxonomic classification.</title>
        <authorList>
            <person name="Goeker M."/>
        </authorList>
    </citation>
    <scope>NUCLEOTIDE SEQUENCE [LARGE SCALE GENOMIC DNA]</scope>
    <source>
        <strain evidence="1 2">DSM 17498</strain>
    </source>
</reference>
<evidence type="ECO:0000313" key="1">
    <source>
        <dbReference type="EMBL" id="MBB5053832.1"/>
    </source>
</evidence>
<evidence type="ECO:0008006" key="3">
    <source>
        <dbReference type="Google" id="ProtNLM"/>
    </source>
</evidence>
<name>A0A840N4J9_9BRAD</name>
<dbReference type="Gene3D" id="1.20.120.450">
    <property type="entry name" value="dinb family like domain"/>
    <property type="match status" value="1"/>
</dbReference>
<dbReference type="InterPro" id="IPR018531">
    <property type="entry name" value="DUF1993"/>
</dbReference>
<proteinExistence type="predicted"/>
<dbReference type="EMBL" id="JACHIJ010000005">
    <property type="protein sequence ID" value="MBB5053832.1"/>
    <property type="molecule type" value="Genomic_DNA"/>
</dbReference>
<comment type="caution">
    <text evidence="1">The sequence shown here is derived from an EMBL/GenBank/DDBJ whole genome shotgun (WGS) entry which is preliminary data.</text>
</comment>
<dbReference type="Pfam" id="PF09351">
    <property type="entry name" value="DUF1993"/>
    <property type="match status" value="1"/>
</dbReference>
<gene>
    <name evidence="1" type="ORF">HNQ36_003832</name>
</gene>
<protein>
    <recommendedName>
        <fullName evidence="3">DUF1993 domain-containing protein</fullName>
    </recommendedName>
</protein>
<dbReference type="SUPFAM" id="SSF109854">
    <property type="entry name" value="DinB/YfiT-like putative metalloenzymes"/>
    <property type="match status" value="1"/>
</dbReference>
<evidence type="ECO:0000313" key="2">
    <source>
        <dbReference type="Proteomes" id="UP000521227"/>
    </source>
</evidence>
<sequence length="169" mass="18592">MSISFYDGSAPVFIRTLNALSAILTKAEAHAAANKIAPNDLLEARLHPTMYPLTKQVQLACDFSGKACARFTQTELPVMADTETTFAELQARIKKVLANIEALPADKYEGAEKREITFPVGPGKTMTLTGQQFLNHSAMPQFFFHCTTAYDILRHKGVELGKRDFLGVA</sequence>
<dbReference type="Proteomes" id="UP000521227">
    <property type="component" value="Unassembled WGS sequence"/>
</dbReference>
<dbReference type="PANTHER" id="PTHR36922">
    <property type="entry name" value="BLL2446 PROTEIN"/>
    <property type="match status" value="1"/>
</dbReference>
<dbReference type="InterPro" id="IPR034660">
    <property type="entry name" value="DinB/YfiT-like"/>
</dbReference>
<dbReference type="AlphaFoldDB" id="A0A840N4J9"/>
<accession>A0A840N4J9</accession>
<dbReference type="PANTHER" id="PTHR36922:SF1">
    <property type="entry name" value="DUF1993 DOMAIN-CONTAINING PROTEIN"/>
    <property type="match status" value="1"/>
</dbReference>